<dbReference type="Pfam" id="PF03372">
    <property type="entry name" value="Exo_endo_phos"/>
    <property type="match status" value="1"/>
</dbReference>
<dbReference type="EMBL" id="KQ483519">
    <property type="protein sequence ID" value="KYP47726.1"/>
    <property type="molecule type" value="Genomic_DNA"/>
</dbReference>
<dbReference type="PROSITE" id="PS50878">
    <property type="entry name" value="RT_POL"/>
    <property type="match status" value="1"/>
</dbReference>
<evidence type="ECO:0000313" key="3">
    <source>
        <dbReference type="Proteomes" id="UP000075243"/>
    </source>
</evidence>
<protein>
    <submittedName>
        <fullName evidence="2">Transposon TX1 uncharacterized</fullName>
    </submittedName>
</protein>
<dbReference type="CDD" id="cd01650">
    <property type="entry name" value="RT_nLTR_like"/>
    <property type="match status" value="1"/>
</dbReference>
<accession>A0A151RYW3</accession>
<dbReference type="Gramene" id="C.cajan_35389.t">
    <property type="protein sequence ID" value="C.cajan_35389.t"/>
    <property type="gene ID" value="C.cajan_35389"/>
</dbReference>
<sequence>MISEEQVDILCLQETKKADISENLCKWLWGEGGEGDMGWKMTPAINKAGGLLCLWSKAKLEVTDHFQGSSYLGLEGTWKEKGIQILIVNIYAPCEPSQKRQLWGQLKEKRERSSIKWWCLMGDFNSVRKVTERVGVNGGNVGAVEFRDFNNFISDLDIVEVPLIGRSFTWYRPNGRAKSKIDRIFVSRDWFDQWPGSIQMVLDRNISDHCPILLKNVEVDWGPKPFRFLDCWLHDKDFRPLVEKTWEEMNVHGWGAFVVKEKLKQLKITLRDWHAGKSDDLETQHNVISKKMNDLDKKEESIELTTEEILLKRELQQKFWEVATQNESILAQKSRVSWLKLGDRNSKFFHGMLNWRRKENSLKGLFVDGRWMDDPKQFKQISDREKFQLTADIGLEEIKMAVWDCDSSKSPGPDGFNFKFIKSFWETVKEDIVRMMKEFHANGKLPKGTNSTFITLIPKVDDPQSLGDYRPISLVGCLYKILAKILANRLKKVLPSIIDDRQSAFLEGRNLLQSVVIANETLDEVKKEKKSCIFFKVDYEKAYDSVNWEFLLYMLRRLGFDTKWIQWIRACLESAHVSVLINGSPSEEFKMNRGLRQGDPLSPFLFTIVVEGLTGLMREASRKNLFSGVKVGEKKVEVSILQYADDTIFIGEATIQNVITMKSILRCFELVAGLKVNFFKSSFGGIGVERNMIEGFSHLLNCSVTQLPFNYLGIPLGADPRRIETWRPIISKYNKKLTKWKHRSLSMAGRVCLINSVLTSLPLFYFSFFRAPKSVVKQFVSIQRKFLWGYSKDIRKIAWVRWEKVTRPKEEGGLGIKNIASFNVALLAKWSYNNTKASIWWRDVLKACGADNEDKWFGNSKDWKMGEGKQTLFWLDRWTGEDCLAVLYPRLFLISEQKQDTVHKMGQWVDDTWVWEFRWRRERFDWEANQILTLHQILNTFSMKKLKNDYWYWKLEPSGEFSVKSTYKLLTSQRSTNERQKLFVCMWKLHVPPKVSLFVWRFLMNALPTKENLFRRNILVEPQHRLCVCCRASLESASHLFCTCSKVATIWNQWLTWLNCPAPWPQHIDQHFLAIPGPLKSTLEIEQWQVVWCATTWCIWNLRNQCLFKEGQVNRERLSEDILFASWSWLSSMNKNFKYSFSQWASNPGPCLLSLCN</sequence>
<name>A0A151RYW3_CAJCA</name>
<proteinExistence type="predicted"/>
<dbReference type="InterPro" id="IPR000477">
    <property type="entry name" value="RT_dom"/>
</dbReference>
<dbReference type="InterPro" id="IPR026960">
    <property type="entry name" value="RVT-Znf"/>
</dbReference>
<dbReference type="InterPro" id="IPR043502">
    <property type="entry name" value="DNA/RNA_pol_sf"/>
</dbReference>
<dbReference type="InterPro" id="IPR036691">
    <property type="entry name" value="Endo/exonu/phosph_ase_sf"/>
</dbReference>
<reference evidence="2" key="1">
    <citation type="journal article" date="2012" name="Nat. Biotechnol.">
        <title>Draft genome sequence of pigeonpea (Cajanus cajan), an orphan legume crop of resource-poor farmers.</title>
        <authorList>
            <person name="Varshney R.K."/>
            <person name="Chen W."/>
            <person name="Li Y."/>
            <person name="Bharti A.K."/>
            <person name="Saxena R.K."/>
            <person name="Schlueter J.A."/>
            <person name="Donoghue M.T."/>
            <person name="Azam S."/>
            <person name="Fan G."/>
            <person name="Whaley A.M."/>
            <person name="Farmer A.D."/>
            <person name="Sheridan J."/>
            <person name="Iwata A."/>
            <person name="Tuteja R."/>
            <person name="Penmetsa R.V."/>
            <person name="Wu W."/>
            <person name="Upadhyaya H.D."/>
            <person name="Yang S.P."/>
            <person name="Shah T."/>
            <person name="Saxena K.B."/>
            <person name="Michael T."/>
            <person name="McCombie W.R."/>
            <person name="Yang B."/>
            <person name="Zhang G."/>
            <person name="Yang H."/>
            <person name="Wang J."/>
            <person name="Spillane C."/>
            <person name="Cook D.R."/>
            <person name="May G.D."/>
            <person name="Xu X."/>
            <person name="Jackson S.A."/>
        </authorList>
    </citation>
    <scope>NUCLEOTIDE SEQUENCE [LARGE SCALE GENOMIC DNA]</scope>
</reference>
<dbReference type="GO" id="GO:0003824">
    <property type="term" value="F:catalytic activity"/>
    <property type="evidence" value="ECO:0007669"/>
    <property type="project" value="InterPro"/>
</dbReference>
<organism evidence="2 3">
    <name type="scientific">Cajanus cajan</name>
    <name type="common">Pigeon pea</name>
    <name type="synonym">Cajanus indicus</name>
    <dbReference type="NCBI Taxonomy" id="3821"/>
    <lineage>
        <taxon>Eukaryota</taxon>
        <taxon>Viridiplantae</taxon>
        <taxon>Streptophyta</taxon>
        <taxon>Embryophyta</taxon>
        <taxon>Tracheophyta</taxon>
        <taxon>Spermatophyta</taxon>
        <taxon>Magnoliopsida</taxon>
        <taxon>eudicotyledons</taxon>
        <taxon>Gunneridae</taxon>
        <taxon>Pentapetalae</taxon>
        <taxon>rosids</taxon>
        <taxon>fabids</taxon>
        <taxon>Fabales</taxon>
        <taxon>Fabaceae</taxon>
        <taxon>Papilionoideae</taxon>
        <taxon>50 kb inversion clade</taxon>
        <taxon>NPAAA clade</taxon>
        <taxon>indigoferoid/millettioid clade</taxon>
        <taxon>Phaseoleae</taxon>
        <taxon>Cajanus</taxon>
    </lineage>
</organism>
<evidence type="ECO:0000259" key="1">
    <source>
        <dbReference type="PROSITE" id="PS50878"/>
    </source>
</evidence>
<gene>
    <name evidence="2" type="ORF">KK1_030609</name>
</gene>
<dbReference type="Pfam" id="PF13966">
    <property type="entry name" value="zf-RVT"/>
    <property type="match status" value="1"/>
</dbReference>
<dbReference type="PANTHER" id="PTHR33116">
    <property type="entry name" value="REVERSE TRANSCRIPTASE ZINC-BINDING DOMAIN-CONTAINING PROTEIN-RELATED-RELATED"/>
    <property type="match status" value="1"/>
</dbReference>
<dbReference type="Gene3D" id="3.60.10.10">
    <property type="entry name" value="Endonuclease/exonuclease/phosphatase"/>
    <property type="match status" value="1"/>
</dbReference>
<dbReference type="SUPFAM" id="SSF56219">
    <property type="entry name" value="DNase I-like"/>
    <property type="match status" value="1"/>
</dbReference>
<dbReference type="SUPFAM" id="SSF56672">
    <property type="entry name" value="DNA/RNA polymerases"/>
    <property type="match status" value="1"/>
</dbReference>
<dbReference type="Proteomes" id="UP000075243">
    <property type="component" value="Unassembled WGS sequence"/>
</dbReference>
<dbReference type="AlphaFoldDB" id="A0A151RYW3"/>
<feature type="domain" description="Reverse transcriptase" evidence="1">
    <location>
        <begin position="438"/>
        <end position="716"/>
    </location>
</feature>
<dbReference type="OMA" id="AREHIVW"/>
<dbReference type="PANTHER" id="PTHR33116:SF75">
    <property type="entry name" value="RIBONUCLEASE H PROTEIN"/>
    <property type="match status" value="1"/>
</dbReference>
<evidence type="ECO:0000313" key="2">
    <source>
        <dbReference type="EMBL" id="KYP47726.1"/>
    </source>
</evidence>
<dbReference type="Pfam" id="PF00078">
    <property type="entry name" value="RVT_1"/>
    <property type="match status" value="1"/>
</dbReference>
<dbReference type="InterPro" id="IPR005135">
    <property type="entry name" value="Endo/exonuclease/phosphatase"/>
</dbReference>
<keyword evidence="3" id="KW-1185">Reference proteome</keyword>